<evidence type="ECO:0000313" key="4">
    <source>
        <dbReference type="Proteomes" id="UP000653674"/>
    </source>
</evidence>
<name>A0A8J3LSR7_9ACTN</name>
<feature type="transmembrane region" description="Helical" evidence="1">
    <location>
        <begin position="22"/>
        <end position="45"/>
    </location>
</feature>
<dbReference type="Pfam" id="PF03703">
    <property type="entry name" value="bPH_2"/>
    <property type="match status" value="1"/>
</dbReference>
<comment type="caution">
    <text evidence="3">The sequence shown here is derived from an EMBL/GenBank/DDBJ whole genome shotgun (WGS) entry which is preliminary data.</text>
</comment>
<dbReference type="PANTHER" id="PTHR34473:SF3">
    <property type="entry name" value="TRANSMEMBRANE PROTEIN-RELATED"/>
    <property type="match status" value="1"/>
</dbReference>
<evidence type="ECO:0000256" key="1">
    <source>
        <dbReference type="SAM" id="Phobius"/>
    </source>
</evidence>
<dbReference type="Proteomes" id="UP000653674">
    <property type="component" value="Unassembled WGS sequence"/>
</dbReference>
<keyword evidence="1" id="KW-0472">Membrane</keyword>
<sequence length="167" mass="18626">MSTDRAETVTLRAPRHRVSRKAIWYWTVRAVIGWLVVLAVEFGWLVNAPTLGLPVLVLLVTVVLAVVHLIVMPRWRYRVHLWEATPAAVYTQSGWFNQERRIAPVSRIQTVDSERGPFEQLFGLANVTVTTASAAGPLKIHGLDYATAQRLVDDLTRTTQATPGDAT</sequence>
<protein>
    <submittedName>
        <fullName evidence="3">Membrane protein</fullName>
    </submittedName>
</protein>
<keyword evidence="4" id="KW-1185">Reference proteome</keyword>
<dbReference type="InterPro" id="IPR005182">
    <property type="entry name" value="YdbS-like_PH"/>
</dbReference>
<evidence type="ECO:0000259" key="2">
    <source>
        <dbReference type="Pfam" id="PF03703"/>
    </source>
</evidence>
<organism evidence="3 4">
    <name type="scientific">Planosporangium flavigriseum</name>
    <dbReference type="NCBI Taxonomy" id="373681"/>
    <lineage>
        <taxon>Bacteria</taxon>
        <taxon>Bacillati</taxon>
        <taxon>Actinomycetota</taxon>
        <taxon>Actinomycetes</taxon>
        <taxon>Micromonosporales</taxon>
        <taxon>Micromonosporaceae</taxon>
        <taxon>Planosporangium</taxon>
    </lineage>
</organism>
<gene>
    <name evidence="3" type="ORF">Pfl04_16880</name>
</gene>
<accession>A0A8J3LSR7</accession>
<dbReference type="RefSeq" id="WP_168076795.1">
    <property type="nucleotide sequence ID" value="NZ_BAAAQJ010000002.1"/>
</dbReference>
<dbReference type="EMBL" id="BONU01000008">
    <property type="protein sequence ID" value="GIG73284.1"/>
    <property type="molecule type" value="Genomic_DNA"/>
</dbReference>
<keyword evidence="1" id="KW-0812">Transmembrane</keyword>
<proteinExistence type="predicted"/>
<feature type="transmembrane region" description="Helical" evidence="1">
    <location>
        <begin position="51"/>
        <end position="71"/>
    </location>
</feature>
<reference evidence="3" key="1">
    <citation type="submission" date="2021-01" db="EMBL/GenBank/DDBJ databases">
        <title>Whole genome shotgun sequence of Planosporangium flavigriseum NBRC 105377.</title>
        <authorList>
            <person name="Komaki H."/>
            <person name="Tamura T."/>
        </authorList>
    </citation>
    <scope>NUCLEOTIDE SEQUENCE</scope>
    <source>
        <strain evidence="3">NBRC 105377</strain>
    </source>
</reference>
<dbReference type="AlphaFoldDB" id="A0A8J3LSR7"/>
<feature type="domain" description="YdbS-like PH" evidence="2">
    <location>
        <begin position="78"/>
        <end position="153"/>
    </location>
</feature>
<evidence type="ECO:0000313" key="3">
    <source>
        <dbReference type="EMBL" id="GIG73284.1"/>
    </source>
</evidence>
<dbReference type="PANTHER" id="PTHR34473">
    <property type="entry name" value="UPF0699 TRANSMEMBRANE PROTEIN YDBS"/>
    <property type="match status" value="1"/>
</dbReference>
<keyword evidence="1" id="KW-1133">Transmembrane helix</keyword>